<comment type="caution">
    <text evidence="1">The sequence shown here is derived from an EMBL/GenBank/DDBJ whole genome shotgun (WGS) entry which is preliminary data.</text>
</comment>
<proteinExistence type="predicted"/>
<sequence>MADANRDSAQFTAAMGLIAKAGNGGLARQEHRSLQAFMDSTKDSSQYSKTHLEVLLKRSLSGSLLPADLEILRTAAPVEKSTFWVEIPRSRYSRKAILNADNADIRAAIEGLGVHAADARQVLERLDALSQATTKVFKVAPLPAMFKDNIEKNPKIGHRPASLEKFSVITEIVKCTRGDNSITIGLVAVWQRPNLDFLTEDFHANMLMVIHAPSGVNPSPGKAFAVFDPNVINTTEGMPNKRMQQLVRSVIKDKPLTPVYLNKLPKDRNNDGRCLQRALLHMLDLINCGKQFSANIHSV</sequence>
<name>A0AAD6UPT8_9AGAR</name>
<accession>A0AAD6UPT8</accession>
<dbReference type="EMBL" id="JARJCW010000126">
    <property type="protein sequence ID" value="KAJ7191959.1"/>
    <property type="molecule type" value="Genomic_DNA"/>
</dbReference>
<dbReference type="Proteomes" id="UP001219525">
    <property type="component" value="Unassembled WGS sequence"/>
</dbReference>
<dbReference type="AlphaFoldDB" id="A0AAD6UPT8"/>
<evidence type="ECO:0000313" key="1">
    <source>
        <dbReference type="EMBL" id="KAJ7191959.1"/>
    </source>
</evidence>
<evidence type="ECO:0000313" key="2">
    <source>
        <dbReference type="Proteomes" id="UP001219525"/>
    </source>
</evidence>
<reference evidence="1" key="1">
    <citation type="submission" date="2023-03" db="EMBL/GenBank/DDBJ databases">
        <title>Massive genome expansion in bonnet fungi (Mycena s.s.) driven by repeated elements and novel gene families across ecological guilds.</title>
        <authorList>
            <consortium name="Lawrence Berkeley National Laboratory"/>
            <person name="Harder C.B."/>
            <person name="Miyauchi S."/>
            <person name="Viragh M."/>
            <person name="Kuo A."/>
            <person name="Thoen E."/>
            <person name="Andreopoulos B."/>
            <person name="Lu D."/>
            <person name="Skrede I."/>
            <person name="Drula E."/>
            <person name="Henrissat B."/>
            <person name="Morin E."/>
            <person name="Kohler A."/>
            <person name="Barry K."/>
            <person name="LaButti K."/>
            <person name="Morin E."/>
            <person name="Salamov A."/>
            <person name="Lipzen A."/>
            <person name="Mereny Z."/>
            <person name="Hegedus B."/>
            <person name="Baldrian P."/>
            <person name="Stursova M."/>
            <person name="Weitz H."/>
            <person name="Taylor A."/>
            <person name="Grigoriev I.V."/>
            <person name="Nagy L.G."/>
            <person name="Martin F."/>
            <person name="Kauserud H."/>
        </authorList>
    </citation>
    <scope>NUCLEOTIDE SEQUENCE</scope>
    <source>
        <strain evidence="1">9144</strain>
    </source>
</reference>
<keyword evidence="2" id="KW-1185">Reference proteome</keyword>
<organism evidence="1 2">
    <name type="scientific">Mycena pura</name>
    <dbReference type="NCBI Taxonomy" id="153505"/>
    <lineage>
        <taxon>Eukaryota</taxon>
        <taxon>Fungi</taxon>
        <taxon>Dikarya</taxon>
        <taxon>Basidiomycota</taxon>
        <taxon>Agaricomycotina</taxon>
        <taxon>Agaricomycetes</taxon>
        <taxon>Agaricomycetidae</taxon>
        <taxon>Agaricales</taxon>
        <taxon>Marasmiineae</taxon>
        <taxon>Mycenaceae</taxon>
        <taxon>Mycena</taxon>
    </lineage>
</organism>
<protein>
    <submittedName>
        <fullName evidence="1">Uncharacterized protein</fullName>
    </submittedName>
</protein>
<gene>
    <name evidence="1" type="ORF">GGX14DRAFT_406779</name>
</gene>